<evidence type="ECO:0000313" key="2">
    <source>
        <dbReference type="Proteomes" id="UP000008063"/>
    </source>
</evidence>
<reference evidence="2" key="1">
    <citation type="journal article" date="2011" name="Science">
        <title>The plant cell wall-decomposing machinery underlies the functional diversity of forest fungi.</title>
        <authorList>
            <person name="Eastwood D.C."/>
            <person name="Floudas D."/>
            <person name="Binder M."/>
            <person name="Majcherczyk A."/>
            <person name="Schneider P."/>
            <person name="Aerts A."/>
            <person name="Asiegbu F.O."/>
            <person name="Baker S.E."/>
            <person name="Barry K."/>
            <person name="Bendiksby M."/>
            <person name="Blumentritt M."/>
            <person name="Coutinho P.M."/>
            <person name="Cullen D."/>
            <person name="de Vries R.P."/>
            <person name="Gathman A."/>
            <person name="Goodell B."/>
            <person name="Henrissat B."/>
            <person name="Ihrmark K."/>
            <person name="Kauserud H."/>
            <person name="Kohler A."/>
            <person name="LaButti K."/>
            <person name="Lapidus A."/>
            <person name="Lavin J.L."/>
            <person name="Lee Y.-H."/>
            <person name="Lindquist E."/>
            <person name="Lilly W."/>
            <person name="Lucas S."/>
            <person name="Morin E."/>
            <person name="Murat C."/>
            <person name="Oguiza J.A."/>
            <person name="Park J."/>
            <person name="Pisabarro A.G."/>
            <person name="Riley R."/>
            <person name="Rosling A."/>
            <person name="Salamov A."/>
            <person name="Schmidt O."/>
            <person name="Schmutz J."/>
            <person name="Skrede I."/>
            <person name="Stenlid J."/>
            <person name="Wiebenga A."/>
            <person name="Xie X."/>
            <person name="Kuees U."/>
            <person name="Hibbett D.S."/>
            <person name="Hoffmeister D."/>
            <person name="Hoegberg N."/>
            <person name="Martin F."/>
            <person name="Grigoriev I.V."/>
            <person name="Watkinson S.C."/>
        </authorList>
    </citation>
    <scope>NUCLEOTIDE SEQUENCE [LARGE SCALE GENOMIC DNA]</scope>
    <source>
        <strain evidence="2">strain S7.3</strain>
    </source>
</reference>
<gene>
    <name evidence="1" type="ORF">SERLA73DRAFT_178200</name>
</gene>
<accession>F8PQX5</accession>
<dbReference type="HOGENOM" id="CLU_2962309_0_0_1"/>
<keyword evidence="2" id="KW-1185">Reference proteome</keyword>
<name>F8PQX5_SERL3</name>
<evidence type="ECO:0000313" key="1">
    <source>
        <dbReference type="EMBL" id="EGO02319.1"/>
    </source>
</evidence>
<dbReference type="InParanoid" id="F8PQX5"/>
<dbReference type="AlphaFoldDB" id="F8PQX5"/>
<sequence>MVADIRVGTVGLRSSPWAVAVLCPRHQSTALVKCQNTSYLLVALSLLNQLLFAWLKWTA</sequence>
<dbReference type="Proteomes" id="UP000008063">
    <property type="component" value="Unassembled WGS sequence"/>
</dbReference>
<protein>
    <submittedName>
        <fullName evidence="1">Uncharacterized protein</fullName>
    </submittedName>
</protein>
<proteinExistence type="predicted"/>
<organism evidence="2">
    <name type="scientific">Serpula lacrymans var. lacrymans (strain S7.3)</name>
    <name type="common">Dry rot fungus</name>
    <dbReference type="NCBI Taxonomy" id="936435"/>
    <lineage>
        <taxon>Eukaryota</taxon>
        <taxon>Fungi</taxon>
        <taxon>Dikarya</taxon>
        <taxon>Basidiomycota</taxon>
        <taxon>Agaricomycotina</taxon>
        <taxon>Agaricomycetes</taxon>
        <taxon>Agaricomycetidae</taxon>
        <taxon>Boletales</taxon>
        <taxon>Coniophorineae</taxon>
        <taxon>Serpulaceae</taxon>
        <taxon>Serpula</taxon>
    </lineage>
</organism>
<dbReference type="EMBL" id="GL945477">
    <property type="protein sequence ID" value="EGO02319.1"/>
    <property type="molecule type" value="Genomic_DNA"/>
</dbReference>